<organism evidence="1 2">
    <name type="scientific">Sorghum bicolor</name>
    <name type="common">Sorghum</name>
    <name type="synonym">Sorghum vulgare</name>
    <dbReference type="NCBI Taxonomy" id="4558"/>
    <lineage>
        <taxon>Eukaryota</taxon>
        <taxon>Viridiplantae</taxon>
        <taxon>Streptophyta</taxon>
        <taxon>Embryophyta</taxon>
        <taxon>Tracheophyta</taxon>
        <taxon>Spermatophyta</taxon>
        <taxon>Magnoliopsida</taxon>
        <taxon>Liliopsida</taxon>
        <taxon>Poales</taxon>
        <taxon>Poaceae</taxon>
        <taxon>PACMAD clade</taxon>
        <taxon>Panicoideae</taxon>
        <taxon>Andropogonodae</taxon>
        <taxon>Andropogoneae</taxon>
        <taxon>Sorghinae</taxon>
        <taxon>Sorghum</taxon>
    </lineage>
</organism>
<dbReference type="AlphaFoldDB" id="A0A1B6PA13"/>
<keyword evidence="2" id="KW-1185">Reference proteome</keyword>
<evidence type="ECO:0000313" key="2">
    <source>
        <dbReference type="Proteomes" id="UP000000768"/>
    </source>
</evidence>
<proteinExistence type="predicted"/>
<sequence length="44" mass="4894">MLEVGLMLAHHCDCYVMQQGVGQYIGESLEKTLANSRCPKGRLL</sequence>
<dbReference type="EMBL" id="CM000768">
    <property type="protein sequence ID" value="KXG22512.1"/>
    <property type="molecule type" value="Genomic_DNA"/>
</dbReference>
<dbReference type="PANTHER" id="PTHR48420">
    <property type="entry name" value="NON-HAEM DIOXYGENASE N-TERMINAL DOMAIN-CONTAINING PROTEIN"/>
    <property type="match status" value="1"/>
</dbReference>
<reference evidence="1 2" key="1">
    <citation type="journal article" date="2009" name="Nature">
        <title>The Sorghum bicolor genome and the diversification of grasses.</title>
        <authorList>
            <person name="Paterson A.H."/>
            <person name="Bowers J.E."/>
            <person name="Bruggmann R."/>
            <person name="Dubchak I."/>
            <person name="Grimwood J."/>
            <person name="Gundlach H."/>
            <person name="Haberer G."/>
            <person name="Hellsten U."/>
            <person name="Mitros T."/>
            <person name="Poliakov A."/>
            <person name="Schmutz J."/>
            <person name="Spannagl M."/>
            <person name="Tang H."/>
            <person name="Wang X."/>
            <person name="Wicker T."/>
            <person name="Bharti A.K."/>
            <person name="Chapman J."/>
            <person name="Feltus F.A."/>
            <person name="Gowik U."/>
            <person name="Grigoriev I.V."/>
            <person name="Lyons E."/>
            <person name="Maher C.A."/>
            <person name="Martis M."/>
            <person name="Narechania A."/>
            <person name="Otillar R.P."/>
            <person name="Penning B.W."/>
            <person name="Salamov A.A."/>
            <person name="Wang Y."/>
            <person name="Zhang L."/>
            <person name="Carpita N.C."/>
            <person name="Freeling M."/>
            <person name="Gingle A.R."/>
            <person name="Hash C.T."/>
            <person name="Keller B."/>
            <person name="Klein P."/>
            <person name="Kresovich S."/>
            <person name="McCann M.C."/>
            <person name="Ming R."/>
            <person name="Peterson D.G."/>
            <person name="Mehboob-ur-Rahman"/>
            <person name="Ware D."/>
            <person name="Westhoff P."/>
            <person name="Mayer K.F."/>
            <person name="Messing J."/>
            <person name="Rokhsar D.S."/>
        </authorList>
    </citation>
    <scope>NUCLEOTIDE SEQUENCE [LARGE SCALE GENOMIC DNA]</scope>
    <source>
        <strain evidence="2">cv. BTx623</strain>
    </source>
</reference>
<gene>
    <name evidence="1" type="ORF">SORBI_3009G226200</name>
</gene>
<dbReference type="InParanoid" id="A0A1B6PA13"/>
<reference evidence="2" key="2">
    <citation type="journal article" date="2018" name="Plant J.">
        <title>The Sorghum bicolor reference genome: improved assembly, gene annotations, a transcriptome atlas, and signatures of genome organization.</title>
        <authorList>
            <person name="McCormick R.F."/>
            <person name="Truong S.K."/>
            <person name="Sreedasyam A."/>
            <person name="Jenkins J."/>
            <person name="Shu S."/>
            <person name="Sims D."/>
            <person name="Kennedy M."/>
            <person name="Amirebrahimi M."/>
            <person name="Weers B.D."/>
            <person name="McKinley B."/>
            <person name="Mattison A."/>
            <person name="Morishige D.T."/>
            <person name="Grimwood J."/>
            <person name="Schmutz J."/>
            <person name="Mullet J.E."/>
        </authorList>
    </citation>
    <scope>NUCLEOTIDE SEQUENCE [LARGE SCALE GENOMIC DNA]</scope>
    <source>
        <strain evidence="2">cv. BTx623</strain>
    </source>
</reference>
<dbReference type="Gramene" id="KXG22512">
    <property type="protein sequence ID" value="KXG22512"/>
    <property type="gene ID" value="SORBI_3009G226200"/>
</dbReference>
<dbReference type="PANTHER" id="PTHR48420:SF1">
    <property type="entry name" value="NON-HAEM DIOXYGENASE N-TERMINAL DOMAIN-CONTAINING PROTEIN"/>
    <property type="match status" value="1"/>
</dbReference>
<evidence type="ECO:0000313" key="1">
    <source>
        <dbReference type="EMBL" id="KXG22512.1"/>
    </source>
</evidence>
<dbReference type="Proteomes" id="UP000000768">
    <property type="component" value="Chromosome 9"/>
</dbReference>
<accession>A0A1B6PA13</accession>
<name>A0A1B6PA13_SORBI</name>
<protein>
    <submittedName>
        <fullName evidence="1">Uncharacterized protein</fullName>
    </submittedName>
</protein>